<gene>
    <name evidence="2" type="ORF">AWC08_07165</name>
</gene>
<dbReference type="EMBL" id="LQOY01000241">
    <property type="protein sequence ID" value="ORV68397.1"/>
    <property type="molecule type" value="Genomic_DNA"/>
</dbReference>
<dbReference type="InterPro" id="IPR037176">
    <property type="entry name" value="Osmotin/thaumatin-like_sf"/>
</dbReference>
<dbReference type="InterPro" id="IPR037398">
    <property type="entry name" value="Glyco_hydro_64_fam"/>
</dbReference>
<dbReference type="InterPro" id="IPR042517">
    <property type="entry name" value="Glyco_hydro_64_N_2"/>
</dbReference>
<dbReference type="AlphaFoldDB" id="A0A1X1VH90"/>
<feature type="non-terminal residue" evidence="2">
    <location>
        <position position="1"/>
    </location>
</feature>
<dbReference type="RefSeq" id="WP_142283920.1">
    <property type="nucleotide sequence ID" value="NZ_LQOY01000241.1"/>
</dbReference>
<dbReference type="Proteomes" id="UP000193928">
    <property type="component" value="Unassembled WGS sequence"/>
</dbReference>
<evidence type="ECO:0000313" key="3">
    <source>
        <dbReference type="Proteomes" id="UP000193928"/>
    </source>
</evidence>
<dbReference type="CDD" id="cd09214">
    <property type="entry name" value="GH64-like"/>
    <property type="match status" value="1"/>
</dbReference>
<comment type="caution">
    <text evidence="2">The sequence shown here is derived from an EMBL/GenBank/DDBJ whole genome shotgun (WGS) entry which is preliminary data.</text>
</comment>
<protein>
    <submittedName>
        <fullName evidence="2">Transporter</fullName>
    </submittedName>
</protein>
<accession>A0A1X1VH90</accession>
<dbReference type="PANTHER" id="PTHR38165">
    <property type="match status" value="1"/>
</dbReference>
<name>A0A1X1VH90_MYCGO</name>
<dbReference type="PANTHER" id="PTHR38165:SF1">
    <property type="entry name" value="GLUCANASE B"/>
    <property type="match status" value="1"/>
</dbReference>
<dbReference type="InterPro" id="IPR032477">
    <property type="entry name" value="Glyco_hydro_64"/>
</dbReference>
<sequence length="436" mass="45296">GGIGGPANPAGVIGSGGPGGTGGLGGAGGAPGVFGTAGQGGLNGHLGATGATGATGTGGGGGGGLPGSFREIFVNNTGLSANEIYVTQIGQTTPGHWSWIDQNGVAHAIDHNAANATGHLTKNGVNYANMSFTLAQAGNLSMPSEFQGGRIFLSMKEPLYIGISSDNSGWAGPNPTNPADPNYSTVYDWYEMTFKNGAVPFGGNTTQVDQFGFPFSFTVTQDSTGFSATAGMTLSRDQVFQQFATTVPPEFQRLVLHDAGGNPLRIVAPRTIQPGALSTWLDPSINDFWTTYHTNQFNYQGPGYTVHGSVDAGDRFVYSVTTTGGSTTTYTMAKPTTAQTFAANGPFVGTGQQGAFLAELDAAFNRGVATSPSQWANVAAYYPTGGRWNNWAQFFHTNSINQLAYGFPYDDVNSQSSVVILGNSQPPTQLSFDLRN</sequence>
<evidence type="ECO:0000259" key="1">
    <source>
        <dbReference type="PROSITE" id="PS52006"/>
    </source>
</evidence>
<proteinExistence type="predicted"/>
<dbReference type="Gene3D" id="3.30.920.50">
    <property type="entry name" value="Beta-1,3-glucanase, C-terminal domain"/>
    <property type="match status" value="1"/>
</dbReference>
<dbReference type="PROSITE" id="PS52006">
    <property type="entry name" value="GH64"/>
    <property type="match status" value="1"/>
</dbReference>
<feature type="domain" description="GH64" evidence="1">
    <location>
        <begin position="66"/>
        <end position="432"/>
    </location>
</feature>
<keyword evidence="3" id="KW-1185">Reference proteome</keyword>
<dbReference type="Gene3D" id="2.60.110.10">
    <property type="entry name" value="Thaumatin"/>
    <property type="match status" value="1"/>
</dbReference>
<organism evidence="2 3">
    <name type="scientific">Mycobacterium gordonae</name>
    <dbReference type="NCBI Taxonomy" id="1778"/>
    <lineage>
        <taxon>Bacteria</taxon>
        <taxon>Bacillati</taxon>
        <taxon>Actinomycetota</taxon>
        <taxon>Actinomycetes</taxon>
        <taxon>Mycobacteriales</taxon>
        <taxon>Mycobacteriaceae</taxon>
        <taxon>Mycobacterium</taxon>
    </lineage>
</organism>
<reference evidence="2 3" key="1">
    <citation type="submission" date="2016-01" db="EMBL/GenBank/DDBJ databases">
        <title>The new phylogeny of the genus Mycobacterium.</title>
        <authorList>
            <person name="Tarcisio F."/>
            <person name="Conor M."/>
            <person name="Antonella G."/>
            <person name="Elisabetta G."/>
            <person name="Giulia F.S."/>
            <person name="Sara T."/>
            <person name="Anna F."/>
            <person name="Clotilde B."/>
            <person name="Roberto B."/>
            <person name="Veronica D.S."/>
            <person name="Fabio R."/>
            <person name="Monica P."/>
            <person name="Olivier J."/>
            <person name="Enrico T."/>
            <person name="Nicola S."/>
        </authorList>
    </citation>
    <scope>NUCLEOTIDE SEQUENCE [LARGE SCALE GENOMIC DNA]</scope>
    <source>
        <strain evidence="2 3">DSM 44160</strain>
    </source>
</reference>
<evidence type="ECO:0000313" key="2">
    <source>
        <dbReference type="EMBL" id="ORV68397.1"/>
    </source>
</evidence>
<dbReference type="Pfam" id="PF16483">
    <property type="entry name" value="Glyco_hydro_64"/>
    <property type="match status" value="1"/>
</dbReference>